<evidence type="ECO:0000313" key="2">
    <source>
        <dbReference type="Proteomes" id="UP000789702"/>
    </source>
</evidence>
<sequence>MRSKTKIDYIWILQSWSLNLVVAKMYDTEHIIASNHKLLLAKVETGLYKRKTSFVRLYKKDRDKVSIDLKKITEEDWINYKEKLEKEFKKSFKEDKKYKHQAFNKTDLLEDSNIDKT</sequence>
<dbReference type="EMBL" id="CAJVPU010006529">
    <property type="protein sequence ID" value="CAG8562072.1"/>
    <property type="molecule type" value="Genomic_DNA"/>
</dbReference>
<accession>A0ACA9M041</accession>
<proteinExistence type="predicted"/>
<gene>
    <name evidence="1" type="ORF">DHETER_LOCUS5693</name>
</gene>
<name>A0ACA9M041_9GLOM</name>
<keyword evidence="2" id="KW-1185">Reference proteome</keyword>
<reference evidence="1" key="1">
    <citation type="submission" date="2021-06" db="EMBL/GenBank/DDBJ databases">
        <authorList>
            <person name="Kallberg Y."/>
            <person name="Tangrot J."/>
            <person name="Rosling A."/>
        </authorList>
    </citation>
    <scope>NUCLEOTIDE SEQUENCE</scope>
    <source>
        <strain evidence="1">IL203A</strain>
    </source>
</reference>
<protein>
    <submittedName>
        <fullName evidence="1">11528_t:CDS:1</fullName>
    </submittedName>
</protein>
<dbReference type="Proteomes" id="UP000789702">
    <property type="component" value="Unassembled WGS sequence"/>
</dbReference>
<organism evidence="1 2">
    <name type="scientific">Dentiscutata heterogama</name>
    <dbReference type="NCBI Taxonomy" id="1316150"/>
    <lineage>
        <taxon>Eukaryota</taxon>
        <taxon>Fungi</taxon>
        <taxon>Fungi incertae sedis</taxon>
        <taxon>Mucoromycota</taxon>
        <taxon>Glomeromycotina</taxon>
        <taxon>Glomeromycetes</taxon>
        <taxon>Diversisporales</taxon>
        <taxon>Gigasporaceae</taxon>
        <taxon>Dentiscutata</taxon>
    </lineage>
</organism>
<evidence type="ECO:0000313" key="1">
    <source>
        <dbReference type="EMBL" id="CAG8562072.1"/>
    </source>
</evidence>
<comment type="caution">
    <text evidence="1">The sequence shown here is derived from an EMBL/GenBank/DDBJ whole genome shotgun (WGS) entry which is preliminary data.</text>
</comment>